<name>K5UUF4_PHACS</name>
<dbReference type="RefSeq" id="XP_007398320.1">
    <property type="nucleotide sequence ID" value="XM_007398258.1"/>
</dbReference>
<reference evidence="1 2" key="1">
    <citation type="journal article" date="2012" name="BMC Genomics">
        <title>Comparative genomics of the white-rot fungi, Phanerochaete carnosa and P. chrysosporium, to elucidate the genetic basis of the distinct wood types they colonize.</title>
        <authorList>
            <person name="Suzuki H."/>
            <person name="MacDonald J."/>
            <person name="Syed K."/>
            <person name="Salamov A."/>
            <person name="Hori C."/>
            <person name="Aerts A."/>
            <person name="Henrissat B."/>
            <person name="Wiebenga A."/>
            <person name="vanKuyk P.A."/>
            <person name="Barry K."/>
            <person name="Lindquist E."/>
            <person name="LaButti K."/>
            <person name="Lapidus A."/>
            <person name="Lucas S."/>
            <person name="Coutinho P."/>
            <person name="Gong Y."/>
            <person name="Samejima M."/>
            <person name="Mahadevan R."/>
            <person name="Abou-Zaid M."/>
            <person name="de Vries R.P."/>
            <person name="Igarashi K."/>
            <person name="Yadav J.S."/>
            <person name="Grigoriev I.V."/>
            <person name="Master E.R."/>
        </authorList>
    </citation>
    <scope>NUCLEOTIDE SEQUENCE [LARGE SCALE GENOMIC DNA]</scope>
    <source>
        <strain evidence="1 2">HHB-10118-sp</strain>
    </source>
</reference>
<proteinExistence type="predicted"/>
<keyword evidence="2" id="KW-1185">Reference proteome</keyword>
<dbReference type="AlphaFoldDB" id="K5UUF4"/>
<dbReference type="KEGG" id="pco:PHACADRAFT_125491"/>
<organism evidence="1 2">
    <name type="scientific">Phanerochaete carnosa (strain HHB-10118-sp)</name>
    <name type="common">White-rot fungus</name>
    <name type="synonym">Peniophora carnosa</name>
    <dbReference type="NCBI Taxonomy" id="650164"/>
    <lineage>
        <taxon>Eukaryota</taxon>
        <taxon>Fungi</taxon>
        <taxon>Dikarya</taxon>
        <taxon>Basidiomycota</taxon>
        <taxon>Agaricomycotina</taxon>
        <taxon>Agaricomycetes</taxon>
        <taxon>Polyporales</taxon>
        <taxon>Phanerochaetaceae</taxon>
        <taxon>Phanerochaete</taxon>
    </lineage>
</organism>
<protein>
    <recommendedName>
        <fullName evidence="3">HNH nuclease domain-containing protein</fullName>
    </recommendedName>
</protein>
<dbReference type="InParanoid" id="K5UUF4"/>
<accession>K5UUF4</accession>
<gene>
    <name evidence="1" type="ORF">PHACADRAFT_125491</name>
</gene>
<dbReference type="HOGENOM" id="CLU_049186_1_0_1"/>
<evidence type="ECO:0008006" key="3">
    <source>
        <dbReference type="Google" id="ProtNLM"/>
    </source>
</evidence>
<evidence type="ECO:0000313" key="1">
    <source>
        <dbReference type="EMBL" id="EKM53636.1"/>
    </source>
</evidence>
<dbReference type="Proteomes" id="UP000008370">
    <property type="component" value="Unassembled WGS sequence"/>
</dbReference>
<dbReference type="GeneID" id="18908029"/>
<evidence type="ECO:0000313" key="2">
    <source>
        <dbReference type="Proteomes" id="UP000008370"/>
    </source>
</evidence>
<dbReference type="EMBL" id="JH930474">
    <property type="protein sequence ID" value="EKM53636.1"/>
    <property type="molecule type" value="Genomic_DNA"/>
</dbReference>
<sequence>MSPTPLPPSLETSIGISVDNNLRSAYSLVLDAEYAAASAQNEEAVMHARIVGFLMIAFHEFRATLGDQPISRVSTEVRSSSHDLGTVIYDLGLRYRENLLRAFRQAKGPPLPPSSECPSRSPVMTLEDMLRDALDGSGKDYRSAKKRALARDGFRCMLTGEYDISSIDRSPAICSMQALDASGAGNTNCCHVLSESTLQDADPGNPDHDRKRNYAASVLSVLHSFGLGTFVDEIVKRSGIHHLSDILTMVNYLHVHFDNLKLWLEGTNTPNEYKICVTKEYLIARKGLERTISFQAQVPGRDDLPLPDPRLLAIHAACARTLHMSGAAEYIDKCDWDAEDIQVLAEDGSSHAILLEKINRIAVSSS</sequence>
<dbReference type="OrthoDB" id="2104739at2759"/>